<dbReference type="GO" id="GO:0004177">
    <property type="term" value="F:aminopeptidase activity"/>
    <property type="evidence" value="ECO:0007669"/>
    <property type="project" value="UniProtKB-EC"/>
</dbReference>
<gene>
    <name evidence="4" type="ORF">GCM10011398_35680</name>
</gene>
<protein>
    <submittedName>
        <fullName evidence="4">Alpha/beta hydrolase</fullName>
    </submittedName>
</protein>
<evidence type="ECO:0000256" key="2">
    <source>
        <dbReference type="ARBA" id="ARBA00022801"/>
    </source>
</evidence>
<evidence type="ECO:0000259" key="3">
    <source>
        <dbReference type="Pfam" id="PF00561"/>
    </source>
</evidence>
<dbReference type="AlphaFoldDB" id="A0A917M9T9"/>
<evidence type="ECO:0000313" key="4">
    <source>
        <dbReference type="EMBL" id="GGG86711.1"/>
    </source>
</evidence>
<evidence type="ECO:0000313" key="5">
    <source>
        <dbReference type="Proteomes" id="UP000622860"/>
    </source>
</evidence>
<keyword evidence="2 4" id="KW-0378">Hydrolase</keyword>
<accession>A0A917M9T9</accession>
<dbReference type="RefSeq" id="WP_188456732.1">
    <property type="nucleotide sequence ID" value="NZ_BMFR01000024.1"/>
</dbReference>
<dbReference type="EMBL" id="BMFR01000024">
    <property type="protein sequence ID" value="GGG86711.1"/>
    <property type="molecule type" value="Genomic_DNA"/>
</dbReference>
<dbReference type="InterPro" id="IPR002410">
    <property type="entry name" value="Peptidase_S33"/>
</dbReference>
<dbReference type="SUPFAM" id="SSF53474">
    <property type="entry name" value="alpha/beta-Hydrolases"/>
    <property type="match status" value="1"/>
</dbReference>
<dbReference type="Pfam" id="PF00561">
    <property type="entry name" value="Abhydrolase_1"/>
    <property type="match status" value="1"/>
</dbReference>
<proteinExistence type="inferred from homology"/>
<evidence type="ECO:0000256" key="1">
    <source>
        <dbReference type="ARBA" id="ARBA00010088"/>
    </source>
</evidence>
<dbReference type="Proteomes" id="UP000622860">
    <property type="component" value="Unassembled WGS sequence"/>
</dbReference>
<dbReference type="GO" id="GO:0016020">
    <property type="term" value="C:membrane"/>
    <property type="evidence" value="ECO:0007669"/>
    <property type="project" value="TreeGrafter"/>
</dbReference>
<dbReference type="PANTHER" id="PTHR43798:SF33">
    <property type="entry name" value="HYDROLASE, PUTATIVE (AFU_ORTHOLOGUE AFUA_2G14860)-RELATED"/>
    <property type="match status" value="1"/>
</dbReference>
<dbReference type="PANTHER" id="PTHR43798">
    <property type="entry name" value="MONOACYLGLYCEROL LIPASE"/>
    <property type="match status" value="1"/>
</dbReference>
<comment type="caution">
    <text evidence="4">The sequence shown here is derived from an EMBL/GenBank/DDBJ whole genome shotgun (WGS) entry which is preliminary data.</text>
</comment>
<dbReference type="InterPro" id="IPR000073">
    <property type="entry name" value="AB_hydrolase_1"/>
</dbReference>
<dbReference type="PRINTS" id="PR00793">
    <property type="entry name" value="PROAMNOPTASE"/>
</dbReference>
<name>A0A917M9T9_9BACI</name>
<comment type="similarity">
    <text evidence="1">Belongs to the peptidase S33 family.</text>
</comment>
<dbReference type="InterPro" id="IPR050266">
    <property type="entry name" value="AB_hydrolase_sf"/>
</dbReference>
<reference evidence="4" key="1">
    <citation type="journal article" date="2014" name="Int. J. Syst. Evol. Microbiol.">
        <title>Complete genome sequence of Corynebacterium casei LMG S-19264T (=DSM 44701T), isolated from a smear-ripened cheese.</title>
        <authorList>
            <consortium name="US DOE Joint Genome Institute (JGI-PGF)"/>
            <person name="Walter F."/>
            <person name="Albersmeier A."/>
            <person name="Kalinowski J."/>
            <person name="Ruckert C."/>
        </authorList>
    </citation>
    <scope>NUCLEOTIDE SEQUENCE</scope>
    <source>
        <strain evidence="4">CGMCC 1.12754</strain>
    </source>
</reference>
<sequence>MFKSRTPPIRDKKGAILENSMTTLEAVQIGGVKQWVLIRGENKDCPLLLFIHGGPGSAQIGFIRKYEQELEKHFIVVNWDQRGAGKSGKNINPSTMNLARFVEDAHELITYLLSRFGRKKLFLAGHSWGSILGTLTSQQYPDSIHAYIGISQLVHIDLNEQKSYAYALKRAREVNHQKAVSALSKIGKPPYPNFKVMMKQRKWLLKFIPEELSPDYLLRAIPSSTEYTLKDWYFFFKNVMKSNKMLWDEFLEVNLFDKVPEVDVPVYLCEGCYDYQAPFELAQQYLEQLHAPRKEIFWFKHSGHSPHISESKKFSDVCSYIKRVSL</sequence>
<organism evidence="4 5">
    <name type="scientific">Virgibacillus oceani</name>
    <dbReference type="NCBI Taxonomy" id="1479511"/>
    <lineage>
        <taxon>Bacteria</taxon>
        <taxon>Bacillati</taxon>
        <taxon>Bacillota</taxon>
        <taxon>Bacilli</taxon>
        <taxon>Bacillales</taxon>
        <taxon>Bacillaceae</taxon>
        <taxon>Virgibacillus</taxon>
    </lineage>
</organism>
<dbReference type="Gene3D" id="3.40.50.1820">
    <property type="entry name" value="alpha/beta hydrolase"/>
    <property type="match status" value="1"/>
</dbReference>
<keyword evidence="5" id="KW-1185">Reference proteome</keyword>
<dbReference type="InterPro" id="IPR029058">
    <property type="entry name" value="AB_hydrolase_fold"/>
</dbReference>
<feature type="domain" description="AB hydrolase-1" evidence="3">
    <location>
        <begin position="46"/>
        <end position="160"/>
    </location>
</feature>
<reference evidence="4" key="2">
    <citation type="submission" date="2020-09" db="EMBL/GenBank/DDBJ databases">
        <authorList>
            <person name="Sun Q."/>
            <person name="Zhou Y."/>
        </authorList>
    </citation>
    <scope>NUCLEOTIDE SEQUENCE</scope>
    <source>
        <strain evidence="4">CGMCC 1.12754</strain>
    </source>
</reference>
<dbReference type="GO" id="GO:0006508">
    <property type="term" value="P:proteolysis"/>
    <property type="evidence" value="ECO:0007669"/>
    <property type="project" value="InterPro"/>
</dbReference>